<dbReference type="EMBL" id="CP109495">
    <property type="protein sequence ID" value="WUX55540.1"/>
    <property type="molecule type" value="Genomic_DNA"/>
</dbReference>
<keyword evidence="2" id="KW-0175">Coiled coil</keyword>
<dbReference type="Pfam" id="PF13411">
    <property type="entry name" value="MerR_1"/>
    <property type="match status" value="1"/>
</dbReference>
<dbReference type="PANTHER" id="PTHR30204">
    <property type="entry name" value="REDOX-CYCLING DRUG-SENSING TRANSCRIPTIONAL ACTIVATOR SOXR"/>
    <property type="match status" value="1"/>
</dbReference>
<dbReference type="Gene3D" id="1.10.1660.10">
    <property type="match status" value="1"/>
</dbReference>
<dbReference type="InterPro" id="IPR009061">
    <property type="entry name" value="DNA-bd_dom_put_sf"/>
</dbReference>
<dbReference type="RefSeq" id="WP_329079454.1">
    <property type="nucleotide sequence ID" value="NZ_CP109421.1"/>
</dbReference>
<evidence type="ECO:0000256" key="2">
    <source>
        <dbReference type="SAM" id="Coils"/>
    </source>
</evidence>
<accession>A0ABZ2AA18</accession>
<sequence>MRIGEIAALVGVTSRAVRHYHHLGLLPEPERLSNGYRVYSVRDAVLLARIRRLSELGLSLDEVRDVLADDAGRELAEVLAELDEDLARQEEQIRARRRRLAELTAGTLPPEGPVSPTLARLLRAMPETDSVVAAKDRELLTLLDVAGGGDEAIYDALHSLIESPDVLALYERLDELADAATDDPRVGPLATDLVVLFSDAVLDAMPEQDGPPLEGIGDAILADLAPAQAEVGRRVMEALVEKQRQRAEKKRDGEGSG</sequence>
<dbReference type="PROSITE" id="PS50937">
    <property type="entry name" value="HTH_MERR_2"/>
    <property type="match status" value="1"/>
</dbReference>
<dbReference type="SMART" id="SM00422">
    <property type="entry name" value="HTH_MERR"/>
    <property type="match status" value="1"/>
</dbReference>
<evidence type="ECO:0000313" key="5">
    <source>
        <dbReference type="Proteomes" id="UP001432209"/>
    </source>
</evidence>
<name>A0ABZ2AA18_STRNV</name>
<gene>
    <name evidence="4" type="ORF">OG442_30680</name>
</gene>
<feature type="coiled-coil region" evidence="2">
    <location>
        <begin position="72"/>
        <end position="106"/>
    </location>
</feature>
<proteinExistence type="predicted"/>
<dbReference type="Proteomes" id="UP001432209">
    <property type="component" value="Chromosome"/>
</dbReference>
<dbReference type="InterPro" id="IPR000551">
    <property type="entry name" value="MerR-type_HTH_dom"/>
</dbReference>
<keyword evidence="5" id="KW-1185">Reference proteome</keyword>
<dbReference type="CDD" id="cd00592">
    <property type="entry name" value="HTH_MerR-like"/>
    <property type="match status" value="1"/>
</dbReference>
<evidence type="ECO:0000313" key="4">
    <source>
        <dbReference type="EMBL" id="WUX55540.1"/>
    </source>
</evidence>
<feature type="domain" description="HTH merR-type" evidence="3">
    <location>
        <begin position="1"/>
        <end position="69"/>
    </location>
</feature>
<dbReference type="PANTHER" id="PTHR30204:SF93">
    <property type="entry name" value="HTH MERR-TYPE DOMAIN-CONTAINING PROTEIN"/>
    <property type="match status" value="1"/>
</dbReference>
<dbReference type="InterPro" id="IPR047057">
    <property type="entry name" value="MerR_fam"/>
</dbReference>
<evidence type="ECO:0000256" key="1">
    <source>
        <dbReference type="ARBA" id="ARBA00023125"/>
    </source>
</evidence>
<organism evidence="4 5">
    <name type="scientific">Streptomyces niveus</name>
    <name type="common">Streptomyces spheroides</name>
    <dbReference type="NCBI Taxonomy" id="193462"/>
    <lineage>
        <taxon>Bacteria</taxon>
        <taxon>Bacillati</taxon>
        <taxon>Actinomycetota</taxon>
        <taxon>Actinomycetes</taxon>
        <taxon>Kitasatosporales</taxon>
        <taxon>Streptomycetaceae</taxon>
        <taxon>Streptomyces</taxon>
    </lineage>
</organism>
<reference evidence="4" key="1">
    <citation type="submission" date="2022-10" db="EMBL/GenBank/DDBJ databases">
        <title>The complete genomes of actinobacterial strains from the NBC collection.</title>
        <authorList>
            <person name="Joergensen T.S."/>
            <person name="Alvarez Arevalo M."/>
            <person name="Sterndorff E.B."/>
            <person name="Faurdal D."/>
            <person name="Vuksanovic O."/>
            <person name="Mourched A.-S."/>
            <person name="Charusanti P."/>
            <person name="Shaw S."/>
            <person name="Blin K."/>
            <person name="Weber T."/>
        </authorList>
    </citation>
    <scope>NUCLEOTIDE SEQUENCE</scope>
    <source>
        <strain evidence="4">NBC_01432</strain>
    </source>
</reference>
<protein>
    <submittedName>
        <fullName evidence="4">MerR family transcriptional regulator</fullName>
    </submittedName>
</protein>
<dbReference type="SUPFAM" id="SSF46955">
    <property type="entry name" value="Putative DNA-binding domain"/>
    <property type="match status" value="1"/>
</dbReference>
<evidence type="ECO:0000259" key="3">
    <source>
        <dbReference type="PROSITE" id="PS50937"/>
    </source>
</evidence>
<keyword evidence="1" id="KW-0238">DNA-binding</keyword>